<evidence type="ECO:0000313" key="4">
    <source>
        <dbReference type="EMBL" id="NOU60232.1"/>
    </source>
</evidence>
<accession>A0ABX1WVY7</accession>
<evidence type="ECO:0000313" key="5">
    <source>
        <dbReference type="Proteomes" id="UP000732105"/>
    </source>
</evidence>
<keyword evidence="5" id="KW-1185">Reference proteome</keyword>
<feature type="domain" description="N-acetyltransferase" evidence="3">
    <location>
        <begin position="1"/>
        <end position="152"/>
    </location>
</feature>
<keyword evidence="1" id="KW-0808">Transferase</keyword>
<dbReference type="Gene3D" id="3.40.630.30">
    <property type="match status" value="1"/>
</dbReference>
<organism evidence="4 5">
    <name type="scientific">Marinifilum caeruleilacunae</name>
    <dbReference type="NCBI Taxonomy" id="2499076"/>
    <lineage>
        <taxon>Bacteria</taxon>
        <taxon>Pseudomonadati</taxon>
        <taxon>Bacteroidota</taxon>
        <taxon>Bacteroidia</taxon>
        <taxon>Marinilabiliales</taxon>
        <taxon>Marinifilaceae</taxon>
    </lineage>
</organism>
<dbReference type="InterPro" id="IPR000182">
    <property type="entry name" value="GNAT_dom"/>
</dbReference>
<dbReference type="PANTHER" id="PTHR43072">
    <property type="entry name" value="N-ACETYLTRANSFERASE"/>
    <property type="match status" value="1"/>
</dbReference>
<evidence type="ECO:0000259" key="3">
    <source>
        <dbReference type="PROSITE" id="PS51186"/>
    </source>
</evidence>
<evidence type="ECO:0000256" key="1">
    <source>
        <dbReference type="ARBA" id="ARBA00022679"/>
    </source>
</evidence>
<dbReference type="EMBL" id="RZNH01000015">
    <property type="protein sequence ID" value="NOU60232.1"/>
    <property type="molecule type" value="Genomic_DNA"/>
</dbReference>
<sequence>MIRIATIADAEAISRIYNYYIKNTVVTFEEEEVSAKEIEKRISKVLEKYPWYVYILNDTLVGYAYASEWKPRRSYQFSVETTVYLHPDFGARGIGTLLYGKLISDLRAMDLHVAIGGITLPNDSSVALHEKFGFKKTGQFKEVGYKFNQWLDVGYWQLIF</sequence>
<comment type="caution">
    <text evidence="4">The sequence shown here is derived from an EMBL/GenBank/DDBJ whole genome shotgun (WGS) entry which is preliminary data.</text>
</comment>
<dbReference type="SUPFAM" id="SSF55729">
    <property type="entry name" value="Acyl-CoA N-acyltransferases (Nat)"/>
    <property type="match status" value="1"/>
</dbReference>
<name>A0ABX1WVY7_9BACT</name>
<evidence type="ECO:0000256" key="2">
    <source>
        <dbReference type="ARBA" id="ARBA00023315"/>
    </source>
</evidence>
<dbReference type="PROSITE" id="PS51186">
    <property type="entry name" value="GNAT"/>
    <property type="match status" value="1"/>
</dbReference>
<keyword evidence="2" id="KW-0012">Acyltransferase</keyword>
<dbReference type="CDD" id="cd04301">
    <property type="entry name" value="NAT_SF"/>
    <property type="match status" value="1"/>
</dbReference>
<dbReference type="Pfam" id="PF13420">
    <property type="entry name" value="Acetyltransf_4"/>
    <property type="match status" value="1"/>
</dbReference>
<dbReference type="InterPro" id="IPR016181">
    <property type="entry name" value="Acyl_CoA_acyltransferase"/>
</dbReference>
<gene>
    <name evidence="4" type="ORF">ELS83_10370</name>
</gene>
<proteinExistence type="predicted"/>
<reference evidence="4 5" key="1">
    <citation type="submission" date="2018-12" db="EMBL/GenBank/DDBJ databases">
        <title>Marinifilum JC070 sp. nov., a marine bacterium isolated from Yongle Blue Hole in the South China Sea.</title>
        <authorList>
            <person name="Fu T."/>
        </authorList>
    </citation>
    <scope>NUCLEOTIDE SEQUENCE [LARGE SCALE GENOMIC DNA]</scope>
    <source>
        <strain evidence="4 5">JC070</strain>
    </source>
</reference>
<dbReference type="NCBIfam" id="NF040504">
    <property type="entry name" value="resist_ArsN1b"/>
    <property type="match status" value="1"/>
</dbReference>
<dbReference type="Proteomes" id="UP000732105">
    <property type="component" value="Unassembled WGS sequence"/>
</dbReference>
<protein>
    <submittedName>
        <fullName evidence="4">N-acetyltransferase family protein</fullName>
    </submittedName>
</protein>
<dbReference type="RefSeq" id="WP_171595520.1">
    <property type="nucleotide sequence ID" value="NZ_RZNH01000015.1"/>
</dbReference>
<dbReference type="PANTHER" id="PTHR43072:SF23">
    <property type="entry name" value="UPF0039 PROTEIN C11D3.02C"/>
    <property type="match status" value="1"/>
</dbReference>